<gene>
    <name evidence="2" type="ORF">RIF29_12086</name>
</gene>
<sequence>MHYNLPPWSISILPDCRNVVFNIAKVGVQTSQMQMLPTNTLLFSWESFDEDITSLYDSTVVFVTILL</sequence>
<proteinExistence type="predicted"/>
<organism evidence="2 3">
    <name type="scientific">Crotalaria pallida</name>
    <name type="common">Smooth rattlebox</name>
    <name type="synonym">Crotalaria striata</name>
    <dbReference type="NCBI Taxonomy" id="3830"/>
    <lineage>
        <taxon>Eukaryota</taxon>
        <taxon>Viridiplantae</taxon>
        <taxon>Streptophyta</taxon>
        <taxon>Embryophyta</taxon>
        <taxon>Tracheophyta</taxon>
        <taxon>Spermatophyta</taxon>
        <taxon>Magnoliopsida</taxon>
        <taxon>eudicotyledons</taxon>
        <taxon>Gunneridae</taxon>
        <taxon>Pentapetalae</taxon>
        <taxon>rosids</taxon>
        <taxon>fabids</taxon>
        <taxon>Fabales</taxon>
        <taxon>Fabaceae</taxon>
        <taxon>Papilionoideae</taxon>
        <taxon>50 kb inversion clade</taxon>
        <taxon>genistoids sensu lato</taxon>
        <taxon>core genistoids</taxon>
        <taxon>Crotalarieae</taxon>
        <taxon>Crotalaria</taxon>
    </lineage>
</organism>
<dbReference type="EMBL" id="JAYWIO010000002">
    <property type="protein sequence ID" value="KAK7282946.1"/>
    <property type="molecule type" value="Genomic_DNA"/>
</dbReference>
<dbReference type="InterPro" id="IPR041392">
    <property type="entry name" value="GHD"/>
</dbReference>
<feature type="domain" description="Beta-galactosidase beta-sandwich" evidence="1">
    <location>
        <begin position="2"/>
        <end position="26"/>
    </location>
</feature>
<reference evidence="2 3" key="1">
    <citation type="submission" date="2024-01" db="EMBL/GenBank/DDBJ databases">
        <title>The genomes of 5 underutilized Papilionoideae crops provide insights into root nodulation and disease resistanc.</title>
        <authorList>
            <person name="Yuan L."/>
        </authorList>
    </citation>
    <scope>NUCLEOTIDE SEQUENCE [LARGE SCALE GENOMIC DNA]</scope>
    <source>
        <strain evidence="2">ZHUSHIDOU_FW_LH</strain>
        <tissue evidence="2">Leaf</tissue>
    </source>
</reference>
<dbReference type="AlphaFoldDB" id="A0AAN9IMY7"/>
<evidence type="ECO:0000313" key="2">
    <source>
        <dbReference type="EMBL" id="KAK7282946.1"/>
    </source>
</evidence>
<comment type="caution">
    <text evidence="2">The sequence shown here is derived from an EMBL/GenBank/DDBJ whole genome shotgun (WGS) entry which is preliminary data.</text>
</comment>
<keyword evidence="3" id="KW-1185">Reference proteome</keyword>
<accession>A0AAN9IMY7</accession>
<name>A0AAN9IMY7_CROPI</name>
<dbReference type="Proteomes" id="UP001372338">
    <property type="component" value="Unassembled WGS sequence"/>
</dbReference>
<protein>
    <recommendedName>
        <fullName evidence="1">Beta-galactosidase beta-sandwich domain-containing protein</fullName>
    </recommendedName>
</protein>
<evidence type="ECO:0000313" key="3">
    <source>
        <dbReference type="Proteomes" id="UP001372338"/>
    </source>
</evidence>
<dbReference type="Pfam" id="PF17834">
    <property type="entry name" value="GHD"/>
    <property type="match status" value="1"/>
</dbReference>
<evidence type="ECO:0000259" key="1">
    <source>
        <dbReference type="Pfam" id="PF17834"/>
    </source>
</evidence>